<dbReference type="InterPro" id="IPR036388">
    <property type="entry name" value="WH-like_DNA-bd_sf"/>
</dbReference>
<reference evidence="4 5" key="1">
    <citation type="journal article" date="2019" name="Int. J. Syst. Evol. Microbiol.">
        <title>The Global Catalogue of Microorganisms (GCM) 10K type strain sequencing project: providing services to taxonomists for standard genome sequencing and annotation.</title>
        <authorList>
            <consortium name="The Broad Institute Genomics Platform"/>
            <consortium name="The Broad Institute Genome Sequencing Center for Infectious Disease"/>
            <person name="Wu L."/>
            <person name="Ma J."/>
        </authorList>
    </citation>
    <scope>NUCLEOTIDE SEQUENCE [LARGE SCALE GENOMIC DNA]</scope>
    <source>
        <strain evidence="4 5">JCM 14969</strain>
    </source>
</reference>
<dbReference type="Pfam" id="PF13280">
    <property type="entry name" value="WYL"/>
    <property type="match status" value="1"/>
</dbReference>
<keyword evidence="1" id="KW-0805">Transcription regulation</keyword>
<evidence type="ECO:0000256" key="1">
    <source>
        <dbReference type="ARBA" id="ARBA00023015"/>
    </source>
</evidence>
<dbReference type="PANTHER" id="PTHR34580:SF3">
    <property type="entry name" value="PROTEIN PAFB"/>
    <property type="match status" value="1"/>
</dbReference>
<dbReference type="PANTHER" id="PTHR34580">
    <property type="match status" value="1"/>
</dbReference>
<dbReference type="InterPro" id="IPR001034">
    <property type="entry name" value="DeoR_HTH"/>
</dbReference>
<sequence length="307" mass="33156">MLALLELLQGGGTRRVADLADRLGVDERTVRRYAEHLVDLDIPVSSVRGRYGGYRLAPGYRMPPLMLTDDEAVAVAIGLVVGRRAGLVPESTASESALAKLLRVLPARLADRLGALLTTSSFTAPQRSAAPTDTGVLLTIAEAARDRLMVEIAYTDRRGQRSTRTIAPYGVVGHAGHWYVATADRTFRLDRITSASLLTATTEEAPGNDPARAVLESLATAPWTHTVSVRVHGTADDVQRRLPLGLALVTPLDADPVQVRVQLRAERLDWVPALLAGLDRPFVIEEPADLRQQVADLASRLATWADG</sequence>
<dbReference type="EMBL" id="BAAAOS010000070">
    <property type="protein sequence ID" value="GAA1619209.1"/>
    <property type="molecule type" value="Genomic_DNA"/>
</dbReference>
<dbReference type="Pfam" id="PF08279">
    <property type="entry name" value="HTH_11"/>
    <property type="match status" value="1"/>
</dbReference>
<evidence type="ECO:0000313" key="4">
    <source>
        <dbReference type="EMBL" id="GAA1619209.1"/>
    </source>
</evidence>
<dbReference type="InterPro" id="IPR051534">
    <property type="entry name" value="CBASS_pafABC_assoc_protein"/>
</dbReference>
<dbReference type="InterPro" id="IPR036390">
    <property type="entry name" value="WH_DNA-bd_sf"/>
</dbReference>
<organism evidence="4 5">
    <name type="scientific">Kribbella sancticallisti</name>
    <dbReference type="NCBI Taxonomy" id="460087"/>
    <lineage>
        <taxon>Bacteria</taxon>
        <taxon>Bacillati</taxon>
        <taxon>Actinomycetota</taxon>
        <taxon>Actinomycetes</taxon>
        <taxon>Propionibacteriales</taxon>
        <taxon>Kribbellaceae</taxon>
        <taxon>Kribbella</taxon>
    </lineage>
</organism>
<dbReference type="PROSITE" id="PS51000">
    <property type="entry name" value="HTH_DEOR_2"/>
    <property type="match status" value="1"/>
</dbReference>
<dbReference type="InterPro" id="IPR013196">
    <property type="entry name" value="HTH_11"/>
</dbReference>
<proteinExistence type="predicted"/>
<protein>
    <submittedName>
        <fullName evidence="4">WYL domain-containing protein</fullName>
    </submittedName>
</protein>
<accession>A0ABN2EVI3</accession>
<evidence type="ECO:0000259" key="3">
    <source>
        <dbReference type="PROSITE" id="PS51000"/>
    </source>
</evidence>
<dbReference type="Pfam" id="PF25583">
    <property type="entry name" value="WCX"/>
    <property type="match status" value="1"/>
</dbReference>
<dbReference type="Gene3D" id="1.10.10.10">
    <property type="entry name" value="Winged helix-like DNA-binding domain superfamily/Winged helix DNA-binding domain"/>
    <property type="match status" value="1"/>
</dbReference>
<feature type="domain" description="HTH deoR-type" evidence="3">
    <location>
        <begin position="1"/>
        <end position="56"/>
    </location>
</feature>
<dbReference type="Proteomes" id="UP001500393">
    <property type="component" value="Unassembled WGS sequence"/>
</dbReference>
<comment type="caution">
    <text evidence="4">The sequence shown here is derived from an EMBL/GenBank/DDBJ whole genome shotgun (WGS) entry which is preliminary data.</text>
</comment>
<evidence type="ECO:0000313" key="5">
    <source>
        <dbReference type="Proteomes" id="UP001500393"/>
    </source>
</evidence>
<keyword evidence="2" id="KW-0804">Transcription</keyword>
<dbReference type="InterPro" id="IPR057727">
    <property type="entry name" value="WCX_dom"/>
</dbReference>
<name>A0ABN2EVI3_9ACTN</name>
<evidence type="ECO:0000256" key="2">
    <source>
        <dbReference type="ARBA" id="ARBA00023163"/>
    </source>
</evidence>
<dbReference type="SUPFAM" id="SSF46785">
    <property type="entry name" value="Winged helix' DNA-binding domain"/>
    <property type="match status" value="1"/>
</dbReference>
<gene>
    <name evidence="4" type="ORF">GCM10009789_86220</name>
</gene>
<dbReference type="PROSITE" id="PS52050">
    <property type="entry name" value="WYL"/>
    <property type="match status" value="1"/>
</dbReference>
<dbReference type="InterPro" id="IPR026881">
    <property type="entry name" value="WYL_dom"/>
</dbReference>
<keyword evidence="5" id="KW-1185">Reference proteome</keyword>